<evidence type="ECO:0008006" key="4">
    <source>
        <dbReference type="Google" id="ProtNLM"/>
    </source>
</evidence>
<dbReference type="KEGG" id="mvc:MSVAZ_0597"/>
<reference evidence="2 3" key="1">
    <citation type="submission" date="2014-07" db="EMBL/GenBank/DDBJ databases">
        <title>Methanogenic archaea and the global carbon cycle.</title>
        <authorList>
            <person name="Henriksen J.R."/>
            <person name="Luke J."/>
            <person name="Reinhart S."/>
            <person name="Benedict M.N."/>
            <person name="Youngblut N.D."/>
            <person name="Metcalf M.E."/>
            <person name="Whitaker R.J."/>
            <person name="Metcalf W.W."/>
        </authorList>
    </citation>
    <scope>NUCLEOTIDE SEQUENCE [LARGE SCALE GENOMIC DNA]</scope>
    <source>
        <strain evidence="2 3">Z-761</strain>
    </source>
</reference>
<evidence type="ECO:0000313" key="3">
    <source>
        <dbReference type="Proteomes" id="UP000033096"/>
    </source>
</evidence>
<organism evidence="2 3">
    <name type="scientific">Methanosarcina vacuolata Z-761</name>
    <dbReference type="NCBI Taxonomy" id="1434123"/>
    <lineage>
        <taxon>Archaea</taxon>
        <taxon>Methanobacteriati</taxon>
        <taxon>Methanobacteriota</taxon>
        <taxon>Stenosarchaea group</taxon>
        <taxon>Methanomicrobia</taxon>
        <taxon>Methanosarcinales</taxon>
        <taxon>Methanosarcinaceae</taxon>
        <taxon>Methanosarcina</taxon>
    </lineage>
</organism>
<evidence type="ECO:0000313" key="2">
    <source>
        <dbReference type="EMBL" id="AKB42866.1"/>
    </source>
</evidence>
<evidence type="ECO:0000256" key="1">
    <source>
        <dbReference type="SAM" id="Phobius"/>
    </source>
</evidence>
<dbReference type="NCBIfam" id="NF047509">
    <property type="entry name" value="Rv3131_FMN_oxido"/>
    <property type="match status" value="1"/>
</dbReference>
<dbReference type="InterPro" id="IPR050627">
    <property type="entry name" value="Nitroreductase/BluB"/>
</dbReference>
<dbReference type="InterPro" id="IPR000415">
    <property type="entry name" value="Nitroreductase-like"/>
</dbReference>
<dbReference type="GO" id="GO:0016491">
    <property type="term" value="F:oxidoreductase activity"/>
    <property type="evidence" value="ECO:0007669"/>
    <property type="project" value="InterPro"/>
</dbReference>
<keyword evidence="1" id="KW-0472">Membrane</keyword>
<dbReference type="AlphaFoldDB" id="A0A0E3LGP2"/>
<dbReference type="Proteomes" id="UP000033096">
    <property type="component" value="Chromosome"/>
</dbReference>
<feature type="transmembrane region" description="Helical" evidence="1">
    <location>
        <begin position="15"/>
        <end position="33"/>
    </location>
</feature>
<keyword evidence="1" id="KW-0812">Transmembrane</keyword>
<dbReference type="HOGENOM" id="CLU_051479_3_0_2"/>
<accession>A0A0E3LGP2</accession>
<keyword evidence="3" id="KW-1185">Reference proteome</keyword>
<name>A0A0E3LGP2_9EURY</name>
<dbReference type="SUPFAM" id="SSF55469">
    <property type="entry name" value="FMN-dependent nitroreductase-like"/>
    <property type="match status" value="2"/>
</dbReference>
<dbReference type="PANTHER" id="PTHR23026:SF123">
    <property type="entry name" value="NAD(P)H NITROREDUCTASE RV3131-RELATED"/>
    <property type="match status" value="1"/>
</dbReference>
<protein>
    <recommendedName>
        <fullName evidence="4">Nitroreductase domain-containing protein</fullName>
    </recommendedName>
</protein>
<sequence length="373" mass="42294">MPTNRGFCPSRKLGIWWFFPFFFSVYLSLFIIAGRNIKIVKPLFINILYTIAGEPMPDMTALLHHAVMAPSGHNTQPWKFRIKENTIFIYPEISRRLPVVDPLERELYISLGCALENLVIAAEHEGYRALVGYSFEDGAISVNLELAEGKANNDWLFNAIPIKQSTRRQYDGRPIPGADMERLASLPLEQGVSVLFVTEPEKIEGIIELVKEGNSIQMNDRDFMQELISWIRFNEAEANRYRDGLSSKAMGNPSSPRFIGKLFMKFFLNAKGQSKKDEKHIRSSSVLMVLLSENDDINSWINTGRSFERLALCATALGIKNAHINQPCEVPELKKTLQKLLSAGNMHPQLLLRLGYAESLPRSLRRPVSEVII</sequence>
<dbReference type="PATRIC" id="fig|1434123.4.peg.665"/>
<gene>
    <name evidence="2" type="ORF">MSVAZ_0597</name>
</gene>
<dbReference type="EMBL" id="CP009520">
    <property type="protein sequence ID" value="AKB42866.1"/>
    <property type="molecule type" value="Genomic_DNA"/>
</dbReference>
<proteinExistence type="predicted"/>
<dbReference type="Gene3D" id="3.40.109.10">
    <property type="entry name" value="NADH Oxidase"/>
    <property type="match status" value="1"/>
</dbReference>
<dbReference type="Gene3D" id="3.40.109.30">
    <property type="entry name" value="putative nitroreductase (tm1586), domain 2"/>
    <property type="match status" value="1"/>
</dbReference>
<keyword evidence="1" id="KW-1133">Transmembrane helix</keyword>
<dbReference type="PANTHER" id="PTHR23026">
    <property type="entry name" value="NADPH NITROREDUCTASE"/>
    <property type="match status" value="1"/>
</dbReference>